<feature type="transmembrane region" description="Helical" evidence="8">
    <location>
        <begin position="910"/>
        <end position="932"/>
    </location>
</feature>
<protein>
    <submittedName>
        <fullName evidence="9">Uncharacterized transporter HI_0895</fullName>
    </submittedName>
</protein>
<dbReference type="AlphaFoldDB" id="A0A238D1G1"/>
<dbReference type="OrthoDB" id="9176627at2"/>
<evidence type="ECO:0000313" key="9">
    <source>
        <dbReference type="EMBL" id="SBP87091.1"/>
    </source>
</evidence>
<feature type="transmembrane region" description="Helical" evidence="8">
    <location>
        <begin position="361"/>
        <end position="381"/>
    </location>
</feature>
<feature type="transmembrane region" description="Helical" evidence="8">
    <location>
        <begin position="983"/>
        <end position="1008"/>
    </location>
</feature>
<evidence type="ECO:0000256" key="3">
    <source>
        <dbReference type="ARBA" id="ARBA00022475"/>
    </source>
</evidence>
<dbReference type="InterPro" id="IPR027463">
    <property type="entry name" value="AcrB_DN_DC_subdom"/>
</dbReference>
<dbReference type="Gene3D" id="3.30.2090.10">
    <property type="entry name" value="Multidrug efflux transporter AcrB TolC docking domain, DN and DC subdomains"/>
    <property type="match status" value="2"/>
</dbReference>
<keyword evidence="6 8" id="KW-1133">Transmembrane helix</keyword>
<gene>
    <name evidence="9" type="ORF">THIARS_50339</name>
</gene>
<feature type="transmembrane region" description="Helical" evidence="8">
    <location>
        <begin position="877"/>
        <end position="898"/>
    </location>
</feature>
<dbReference type="SUPFAM" id="SSF82714">
    <property type="entry name" value="Multidrug efflux transporter AcrB TolC docking domain, DN and DC subdomains"/>
    <property type="match status" value="2"/>
</dbReference>
<dbReference type="EMBL" id="FLMQ01000045">
    <property type="protein sequence ID" value="SBP87091.1"/>
    <property type="molecule type" value="Genomic_DNA"/>
</dbReference>
<dbReference type="RefSeq" id="WP_094159471.1">
    <property type="nucleotide sequence ID" value="NZ_LT592170.1"/>
</dbReference>
<feature type="transmembrane region" description="Helical" evidence="8">
    <location>
        <begin position="432"/>
        <end position="452"/>
    </location>
</feature>
<dbReference type="GO" id="GO:0042910">
    <property type="term" value="F:xenobiotic transmembrane transporter activity"/>
    <property type="evidence" value="ECO:0007669"/>
    <property type="project" value="TreeGrafter"/>
</dbReference>
<keyword evidence="10" id="KW-1185">Reference proteome</keyword>
<dbReference type="SUPFAM" id="SSF82693">
    <property type="entry name" value="Multidrug efflux transporter AcrB pore domain, PN1, PN2, PC1 and PC2 subdomains"/>
    <property type="match status" value="3"/>
</dbReference>
<reference evidence="9 10" key="1">
    <citation type="submission" date="2016-06" db="EMBL/GenBank/DDBJ databases">
        <authorList>
            <person name="Kjaerup R.B."/>
            <person name="Dalgaard T.S."/>
            <person name="Juul-Madsen H.R."/>
        </authorList>
    </citation>
    <scope>NUCLEOTIDE SEQUENCE [LARGE SCALE GENOMIC DNA]</scope>
    <source>
        <strain evidence="9 10">DSM 16361</strain>
    </source>
</reference>
<dbReference type="PRINTS" id="PR00702">
    <property type="entry name" value="ACRIFLAVINRP"/>
</dbReference>
<dbReference type="Gene3D" id="3.30.70.1440">
    <property type="entry name" value="Multidrug efflux transporter AcrB pore domain"/>
    <property type="match status" value="1"/>
</dbReference>
<feature type="transmembrane region" description="Helical" evidence="8">
    <location>
        <begin position="953"/>
        <end position="977"/>
    </location>
</feature>
<evidence type="ECO:0000256" key="1">
    <source>
        <dbReference type="ARBA" id="ARBA00004429"/>
    </source>
</evidence>
<evidence type="ECO:0000256" key="7">
    <source>
        <dbReference type="ARBA" id="ARBA00023136"/>
    </source>
</evidence>
<dbReference type="SUPFAM" id="SSF82866">
    <property type="entry name" value="Multidrug efflux transporter AcrB transmembrane domain"/>
    <property type="match status" value="2"/>
</dbReference>
<feature type="transmembrane region" description="Helical" evidence="8">
    <location>
        <begin position="528"/>
        <end position="549"/>
    </location>
</feature>
<keyword evidence="2" id="KW-0813">Transport</keyword>
<evidence type="ECO:0000256" key="8">
    <source>
        <dbReference type="SAM" id="Phobius"/>
    </source>
</evidence>
<dbReference type="FunFam" id="1.20.1640.10:FF:000001">
    <property type="entry name" value="Efflux pump membrane transporter"/>
    <property type="match status" value="1"/>
</dbReference>
<dbReference type="GO" id="GO:0005886">
    <property type="term" value="C:plasma membrane"/>
    <property type="evidence" value="ECO:0007669"/>
    <property type="project" value="UniProtKB-SubCell"/>
</dbReference>
<dbReference type="PANTHER" id="PTHR32063:SF14">
    <property type="entry name" value="BLL4319 PROTEIN"/>
    <property type="match status" value="1"/>
</dbReference>
<dbReference type="Gene3D" id="3.30.70.1320">
    <property type="entry name" value="Multidrug efflux transporter AcrB pore domain like"/>
    <property type="match status" value="1"/>
</dbReference>
<proteinExistence type="predicted"/>
<organism evidence="9 10">
    <name type="scientific">Thiomonas delicata</name>
    <name type="common">Thiomonas cuprina</name>
    <dbReference type="NCBI Taxonomy" id="364030"/>
    <lineage>
        <taxon>Bacteria</taxon>
        <taxon>Pseudomonadati</taxon>
        <taxon>Pseudomonadota</taxon>
        <taxon>Betaproteobacteria</taxon>
        <taxon>Burkholderiales</taxon>
        <taxon>Thiomonas</taxon>
    </lineage>
</organism>
<accession>A0A238D1G1</accession>
<evidence type="ECO:0000313" key="10">
    <source>
        <dbReference type="Proteomes" id="UP000214566"/>
    </source>
</evidence>
<evidence type="ECO:0000256" key="2">
    <source>
        <dbReference type="ARBA" id="ARBA00022448"/>
    </source>
</evidence>
<dbReference type="PANTHER" id="PTHR32063">
    <property type="match status" value="1"/>
</dbReference>
<sequence>MNKKFTDIFIERPVLATVVSLVILVLGLRSMGLLPVLQFPYTQNAVVTITTAYPGADANLVASFITTPLENAVAQANGIDYMTSSSVQGLSTITANLRLNYDPDKALTEINTKVNSVINQLPPQSQKPVLSVSIGQTIDAMYIGFYSDVLKPNQITDYIIRSVQPKLQAVDGVQTAEILGAKNFALRAWLNPQKLAAYGLTAADVYSALAANNYLASTGNAKGQMVQINLSANTDLKSLAGFKSMIVKTVNGQVVRLDDVANVTLGSDDYDSSVAFDGKTAVYVGIQVAPAANLLDVIARVRKVFPEIQSQLPAGLKGAIVYDSTKFVNASIDEVVKTLLEAILIVTAVVFVFLGSLRSVIIPLVAIPLSIIGTFTVMLALGYSINLLTLLAIVLAIGLVVDDAIIVVENVSRHLEEGMSRMDAAVRAARELANPIIAMTIVLIAVYVPIGFMGGLTGALFTEFAFTLVGTVTMSAIIALTLSPMMCSRLLKAPDPQSHNWQDRLVLFLDRSFDRLHKRYERTLHGSLNYLPVTAVMALIILGSIYYLYSTSMSELAPQEDQGILISIAFNNPTATLAQRQLSANQVYDVYKTFPETDHVFQLNSPSQVIGGMVLKPWDERKRTTAQLQPILQKDLSHIAGSQIAVFQPPPLPGARGLPIQFVLTTTEPFSKLYEVSQKFLQDALKSGQFIFLQSDLRIDLPQTRIDIDRNMAAQLGLNMQDIGQALSAMLGGGYVNFFELDGRSYKVIPQVEQRFRLNPDQLKHYYLRTSSGSMVPLSTVVHLRTTVQPETINHFQQLNSATIQGVAMPGIAQGQALDDLRQLAQRTLPAGYGYDYAGPSRQFMQESGGLVLTFFFALVIIFLALAAQFESFRDPIIILVSVPMAISGALLFINLGIGHATLNIYTEVGLVTLIGLISKHGILIVEFANNLQREGRSKREAIEHAAGMRLRPILMTTAAMVLGVMPLITASGAGAVSRFNMGLVIATGLSIGTLFTLFVVPAMYMMLGADHSHEARARALREAEALEAAGAAPHAKPADS</sequence>
<dbReference type="Pfam" id="PF00873">
    <property type="entry name" value="ACR_tran"/>
    <property type="match status" value="1"/>
</dbReference>
<keyword evidence="5 8" id="KW-0812">Transmembrane</keyword>
<evidence type="ECO:0000256" key="5">
    <source>
        <dbReference type="ARBA" id="ARBA00022692"/>
    </source>
</evidence>
<keyword evidence="4" id="KW-0997">Cell inner membrane</keyword>
<feature type="transmembrane region" description="Helical" evidence="8">
    <location>
        <begin position="464"/>
        <end position="482"/>
    </location>
</feature>
<dbReference type="Gene3D" id="3.30.70.1430">
    <property type="entry name" value="Multidrug efflux transporter AcrB pore domain"/>
    <property type="match status" value="2"/>
</dbReference>
<dbReference type="InterPro" id="IPR001036">
    <property type="entry name" value="Acrflvin-R"/>
</dbReference>
<dbReference type="Gene3D" id="1.20.1640.10">
    <property type="entry name" value="Multidrug efflux transporter AcrB transmembrane domain"/>
    <property type="match status" value="2"/>
</dbReference>
<feature type="transmembrane region" description="Helical" evidence="8">
    <location>
        <begin position="387"/>
        <end position="411"/>
    </location>
</feature>
<evidence type="ECO:0000256" key="4">
    <source>
        <dbReference type="ARBA" id="ARBA00022519"/>
    </source>
</evidence>
<feature type="transmembrane region" description="Helical" evidence="8">
    <location>
        <begin position="335"/>
        <end position="354"/>
    </location>
</feature>
<keyword evidence="3" id="KW-1003">Cell membrane</keyword>
<comment type="subcellular location">
    <subcellularLocation>
        <location evidence="1">Cell inner membrane</location>
        <topology evidence="1">Multi-pass membrane protein</topology>
    </subcellularLocation>
</comment>
<dbReference type="Proteomes" id="UP000214566">
    <property type="component" value="Unassembled WGS sequence"/>
</dbReference>
<keyword evidence="7 8" id="KW-0472">Membrane</keyword>
<evidence type="ECO:0000256" key="6">
    <source>
        <dbReference type="ARBA" id="ARBA00022989"/>
    </source>
</evidence>
<feature type="transmembrane region" description="Helical" evidence="8">
    <location>
        <begin position="850"/>
        <end position="870"/>
    </location>
</feature>
<name>A0A238D1G1_THIDL</name>